<organism evidence="1 2">
    <name type="scientific">Flavivirga aquimarina</name>
    <dbReference type="NCBI Taxonomy" id="2027862"/>
    <lineage>
        <taxon>Bacteria</taxon>
        <taxon>Pseudomonadati</taxon>
        <taxon>Bacteroidota</taxon>
        <taxon>Flavobacteriia</taxon>
        <taxon>Flavobacteriales</taxon>
        <taxon>Flavobacteriaceae</taxon>
        <taxon>Flavivirga</taxon>
    </lineage>
</organism>
<dbReference type="Proteomes" id="UP001176883">
    <property type="component" value="Unassembled WGS sequence"/>
</dbReference>
<reference evidence="1" key="1">
    <citation type="submission" date="2023-07" db="EMBL/GenBank/DDBJ databases">
        <title>Two novel species in the genus Flavivirga.</title>
        <authorList>
            <person name="Kwon K."/>
        </authorList>
    </citation>
    <scope>NUCLEOTIDE SEQUENCE</scope>
    <source>
        <strain evidence="1">KCTC 52353</strain>
    </source>
</reference>
<sequence length="188" mass="22315">MGIFDFFKRKPIEQKRKLEDNYVLPYFGQIDINNLEEHYRSNFELNNSNIKTDLNFEGKSIEKNKIEQIEAFLKNATDFDKKNKVYIEKDFENDIGETEAYINFYLEELDENELKKIIELDNQTKSKSIQLLNKLKLIRIGFYPDNKYGTSYFTTFDYSIEIDGETSNQLLVVNTDEKGNLDHITWES</sequence>
<evidence type="ECO:0000313" key="2">
    <source>
        <dbReference type="Proteomes" id="UP001176883"/>
    </source>
</evidence>
<gene>
    <name evidence="1" type="ORF">Q4Q35_12255</name>
</gene>
<proteinExistence type="predicted"/>
<dbReference type="EMBL" id="JAUOEK010000120">
    <property type="protein sequence ID" value="MDO5970580.1"/>
    <property type="molecule type" value="Genomic_DNA"/>
</dbReference>
<dbReference type="RefSeq" id="WP_303278270.1">
    <property type="nucleotide sequence ID" value="NZ_JAUOEK010000120.1"/>
</dbReference>
<keyword evidence="2" id="KW-1185">Reference proteome</keyword>
<name>A0ABT8WBT7_9FLAO</name>
<protein>
    <submittedName>
        <fullName evidence="1">DUF2004 domain-containing protein</fullName>
    </submittedName>
</protein>
<evidence type="ECO:0000313" key="1">
    <source>
        <dbReference type="EMBL" id="MDO5970580.1"/>
    </source>
</evidence>
<comment type="caution">
    <text evidence="1">The sequence shown here is derived from an EMBL/GenBank/DDBJ whole genome shotgun (WGS) entry which is preliminary data.</text>
</comment>
<accession>A0ABT8WBT7</accession>